<evidence type="ECO:0000256" key="1">
    <source>
        <dbReference type="SAM" id="Phobius"/>
    </source>
</evidence>
<gene>
    <name evidence="3" type="ORF">D4N35_007715</name>
</gene>
<protein>
    <submittedName>
        <fullName evidence="3">DUF4179 domain-containing protein</fullName>
    </submittedName>
</protein>
<evidence type="ECO:0000313" key="3">
    <source>
        <dbReference type="EMBL" id="RWR11946.1"/>
    </source>
</evidence>
<organism evidence="3 4">
    <name type="scientific">Siminovitchia fortis</name>
    <dbReference type="NCBI Taxonomy" id="254758"/>
    <lineage>
        <taxon>Bacteria</taxon>
        <taxon>Bacillati</taxon>
        <taxon>Bacillota</taxon>
        <taxon>Bacilli</taxon>
        <taxon>Bacillales</taxon>
        <taxon>Bacillaceae</taxon>
        <taxon>Siminovitchia</taxon>
    </lineage>
</organism>
<keyword evidence="4" id="KW-1185">Reference proteome</keyword>
<dbReference type="RefSeq" id="WP_120072150.1">
    <property type="nucleotide sequence ID" value="NZ_CP126113.1"/>
</dbReference>
<dbReference type="Pfam" id="PF13786">
    <property type="entry name" value="DUF4179"/>
    <property type="match status" value="1"/>
</dbReference>
<feature type="transmembrane region" description="Helical" evidence="1">
    <location>
        <begin position="45"/>
        <end position="64"/>
    </location>
</feature>
<proteinExistence type="predicted"/>
<dbReference type="InterPro" id="IPR025436">
    <property type="entry name" value="DUF4179"/>
</dbReference>
<feature type="domain" description="DUF4179" evidence="2">
    <location>
        <begin position="48"/>
        <end position="128"/>
    </location>
</feature>
<evidence type="ECO:0000259" key="2">
    <source>
        <dbReference type="Pfam" id="PF13786"/>
    </source>
</evidence>
<name>A0A443IV30_9BACI</name>
<dbReference type="OrthoDB" id="2961302at2"/>
<keyword evidence="1" id="KW-1133">Transmembrane helix</keyword>
<dbReference type="EMBL" id="QYTU02000013">
    <property type="protein sequence ID" value="RWR11946.1"/>
    <property type="molecule type" value="Genomic_DNA"/>
</dbReference>
<evidence type="ECO:0000313" key="4">
    <source>
        <dbReference type="Proteomes" id="UP000273811"/>
    </source>
</evidence>
<dbReference type="Proteomes" id="UP000273811">
    <property type="component" value="Unassembled WGS sequence"/>
</dbReference>
<accession>A0A443IV30</accession>
<keyword evidence="1" id="KW-0812">Transmembrane</keyword>
<reference evidence="3" key="1">
    <citation type="submission" date="2018-12" db="EMBL/GenBank/DDBJ databases">
        <authorList>
            <person name="Sun L."/>
            <person name="Chen Z."/>
        </authorList>
    </citation>
    <scope>NUCLEOTIDE SEQUENCE [LARGE SCALE GENOMIC DNA]</scope>
    <source>
        <strain evidence="3">DSM 16012</strain>
    </source>
</reference>
<dbReference type="Gene3D" id="2.60.40.1630">
    <property type="entry name" value="bacillus anthracis domain"/>
    <property type="match status" value="1"/>
</dbReference>
<sequence>MNDVEKLLNEEKRRLNSITAPEELESRLKDVLQSAPPKRLKRSPVLLKLAAIVLVFIVAAGYQYNALAYYGKKLLGFDEIMNSTLQELNDNGSGQTVDKKAALKDGTQLTIDGIIADSNQMIMYYTLRNPKGLDEKTIDFFQPLRITGFLTNAKFESGQYMSNNENTEIKGTMYFEPVSPFSKKLTFHYWEAEDGPMEVESITFPYDPNKAMQTELKQKINKTVKVDKGTITFKSITATPTLTVIDGKLNVGNFDRVPFPFDGIELIVNGVPVDSIGSGSESGPNGTKFDLRFDALPKKLDSLELVVNQFAGYKKLGKKIKLDTVKNKPFIIGGRDLFVKKISSTPQGLEITIATDDDVMLDEVSVETISGEVPLSTTVKQTEEEQKDGRIIKKRTLLFETKAEPESLLIEGMHYIKHYSKKIDIPVK</sequence>
<keyword evidence="1" id="KW-0472">Membrane</keyword>
<dbReference type="AlphaFoldDB" id="A0A443IV30"/>
<comment type="caution">
    <text evidence="3">The sequence shown here is derived from an EMBL/GenBank/DDBJ whole genome shotgun (WGS) entry which is preliminary data.</text>
</comment>